<dbReference type="NCBIfam" id="TIGR01666">
    <property type="entry name" value="YCCS"/>
    <property type="match status" value="1"/>
</dbReference>
<evidence type="ECO:0000256" key="6">
    <source>
        <dbReference type="ARBA" id="ARBA00043993"/>
    </source>
</evidence>
<dbReference type="InterPro" id="IPR032692">
    <property type="entry name" value="YccS_N"/>
</dbReference>
<feature type="transmembrane region" description="Helical" evidence="8">
    <location>
        <begin position="514"/>
        <end position="534"/>
    </location>
</feature>
<keyword evidence="12" id="KW-1185">Reference proteome</keyword>
<organism evidence="11 12">
    <name type="scientific">Mannheimia succiniciproducens (strain KCTC 0769BP / MBEL55E)</name>
    <dbReference type="NCBI Taxonomy" id="221988"/>
    <lineage>
        <taxon>Bacteria</taxon>
        <taxon>Pseudomonadati</taxon>
        <taxon>Pseudomonadota</taxon>
        <taxon>Gammaproteobacteria</taxon>
        <taxon>Pasteurellales</taxon>
        <taxon>Pasteurellaceae</taxon>
        <taxon>Basfia</taxon>
    </lineage>
</organism>
<keyword evidence="4 8" id="KW-1133">Transmembrane helix</keyword>
<evidence type="ECO:0000313" key="11">
    <source>
        <dbReference type="EMBL" id="AAU38626.1"/>
    </source>
</evidence>
<feature type="domain" description="Integral membrane bound transporter" evidence="10">
    <location>
        <begin position="430"/>
        <end position="554"/>
    </location>
</feature>
<feature type="transmembrane region" description="Helical" evidence="8">
    <location>
        <begin position="117"/>
        <end position="135"/>
    </location>
</feature>
<dbReference type="HOGENOM" id="CLU_013315_1_0_6"/>
<evidence type="ECO:0000259" key="9">
    <source>
        <dbReference type="Pfam" id="PF12805"/>
    </source>
</evidence>
<feature type="transmembrane region" description="Helical" evidence="8">
    <location>
        <begin position="95"/>
        <end position="111"/>
    </location>
</feature>
<comment type="subcellular location">
    <subcellularLocation>
        <location evidence="1">Cell membrane</location>
        <topology evidence="1">Multi-pass membrane protein</topology>
    </subcellularLocation>
</comment>
<feature type="transmembrane region" description="Helical" evidence="8">
    <location>
        <begin position="444"/>
        <end position="461"/>
    </location>
</feature>
<accession>Q65QY4</accession>
<dbReference type="AlphaFoldDB" id="Q65QY4"/>
<feature type="transmembrane region" description="Helical" evidence="8">
    <location>
        <begin position="170"/>
        <end position="188"/>
    </location>
</feature>
<feature type="transmembrane region" description="Helical" evidence="8">
    <location>
        <begin position="421"/>
        <end position="438"/>
    </location>
</feature>
<dbReference type="KEGG" id="msu:MS2019"/>
<evidence type="ECO:0000259" key="10">
    <source>
        <dbReference type="Pfam" id="PF13515"/>
    </source>
</evidence>
<dbReference type="PANTHER" id="PTHR30509:SF8">
    <property type="entry name" value="INNER MEMBRANE PROTEIN YCCS"/>
    <property type="match status" value="1"/>
</dbReference>
<dbReference type="Pfam" id="PF13515">
    <property type="entry name" value="FUSC_2"/>
    <property type="match status" value="1"/>
</dbReference>
<dbReference type="Proteomes" id="UP000000607">
    <property type="component" value="Chromosome"/>
</dbReference>
<dbReference type="EMBL" id="AE016827">
    <property type="protein sequence ID" value="AAU38626.1"/>
    <property type="molecule type" value="Genomic_DNA"/>
</dbReference>
<dbReference type="STRING" id="221988.MS2019"/>
<evidence type="ECO:0000256" key="3">
    <source>
        <dbReference type="ARBA" id="ARBA00022692"/>
    </source>
</evidence>
<comment type="similarity">
    <text evidence="6">Belongs to the YccS/YhfK family.</text>
</comment>
<feature type="transmembrane region" description="Helical" evidence="8">
    <location>
        <begin position="142"/>
        <end position="158"/>
    </location>
</feature>
<dbReference type="PANTHER" id="PTHR30509">
    <property type="entry name" value="P-HYDROXYBENZOIC ACID EFFLUX PUMP SUBUNIT-RELATED"/>
    <property type="match status" value="1"/>
</dbReference>
<sequence>MLSLFGQLKLFLSSLTGLRLTDIYTMNGLLRKISSKWLTESIIKTLPIFISSNLVAIVIWKLQISHLAMPLILGVIAGGLVDLDSSIGGRIKNLIFSLIAFAISSLGAQISLGYGWIFIPAVMVSAFILVMLGALGQRYSTIAFGTLVVAIYTCLSYNPEMPWYGNMSMILMGATIYGLVSITVYLCFPNRVTQENLANSYDALGEYLQAKSEYFDPDDDNLATKQINLAEANRKVMPAFDQTRVSLFYRLQGHNHQVRTRRLLRYYFSAQDILERASSSHYQYHELFQELNNTDLMFRFQRVMELQAAACQKIATALRRRETYTHSPRGKKALQGLLDSLNYYNKQGLPNTYRWQMIAENLRNIENQLSQIEQDNISVEASDNELVKSIRLTGENVSGIQNMFRVIRGQCTFSSQLFRHAVRLSILMVICSALVQIFNLDSKGYWIALTAIFVCQPNYVATKKRLIQRIIGTVLGVIVGYSFQYLSPSLEALLGLTVLTGSLYYFFRLSNYGSSTFFITLLVFVSLNVIGVGANEGILPRLFDTLLGTALAWIAVSFLWPDWKYLNLHNNLKSTLSACTEYMRHIIAQLQFGYNDQLAYRVVRLEVHNNISSLSAVISNMYSEPGKYQKALEFAPKLLGITYTLLSYISTMGAYRAASRELDHNTEFSALFFKYGKQTTEILDCLTDKKCSTDNINERIKIIDENLARFNKYDKQSNGIEQVLVQQLRMILQLLPQLGVLVKTENSYFQLES</sequence>
<name>Q65QY4_MANSM</name>
<feature type="transmembrane region" description="Helical" evidence="8">
    <location>
        <begin position="546"/>
        <end position="563"/>
    </location>
</feature>
<dbReference type="NCBIfam" id="TIGR01667">
    <property type="entry name" value="YCCS_YHFK"/>
    <property type="match status" value="1"/>
</dbReference>
<feature type="domain" description="Integral membrane protein YccS N-terminal" evidence="9">
    <location>
        <begin position="93"/>
        <end position="369"/>
    </location>
</feature>
<keyword evidence="2" id="KW-1003">Cell membrane</keyword>
<feature type="transmembrane region" description="Helical" evidence="8">
    <location>
        <begin position="489"/>
        <end position="507"/>
    </location>
</feature>
<protein>
    <submittedName>
        <fullName evidence="11">Uncharacterized protein</fullName>
    </submittedName>
</protein>
<evidence type="ECO:0000256" key="8">
    <source>
        <dbReference type="SAM" id="Phobius"/>
    </source>
</evidence>
<dbReference type="Pfam" id="PF12805">
    <property type="entry name" value="FUSC-like"/>
    <property type="match status" value="1"/>
</dbReference>
<evidence type="ECO:0000256" key="2">
    <source>
        <dbReference type="ARBA" id="ARBA00022475"/>
    </source>
</evidence>
<reference evidence="11 12" key="1">
    <citation type="journal article" date="2004" name="Nat. Biotechnol.">
        <title>The genome sequence of the capnophilic rumen bacterium Mannheimia succiniciproducens.</title>
        <authorList>
            <person name="Hong S.H."/>
            <person name="Kim J.S."/>
            <person name="Lee S.Y."/>
            <person name="In Y.H."/>
            <person name="Choi S.S."/>
            <person name="Rih J.-K."/>
            <person name="Kim C.H."/>
            <person name="Jeong H."/>
            <person name="Hur C.G."/>
            <person name="Kim J.J."/>
        </authorList>
    </citation>
    <scope>NUCLEOTIDE SEQUENCE [LARGE SCALE GENOMIC DNA]</scope>
    <source>
        <strain evidence="12">KCTC 0769BP / MBEL55E</strain>
    </source>
</reference>
<evidence type="ECO:0000313" key="12">
    <source>
        <dbReference type="Proteomes" id="UP000000607"/>
    </source>
</evidence>
<evidence type="ECO:0000256" key="1">
    <source>
        <dbReference type="ARBA" id="ARBA00004651"/>
    </source>
</evidence>
<dbReference type="GO" id="GO:0005886">
    <property type="term" value="C:plasma membrane"/>
    <property type="evidence" value="ECO:0007669"/>
    <property type="project" value="UniProtKB-SubCell"/>
</dbReference>
<keyword evidence="7" id="KW-0175">Coiled coil</keyword>
<proteinExistence type="inferred from homology"/>
<dbReference type="eggNOG" id="COG1289">
    <property type="taxonomic scope" value="Bacteria"/>
</dbReference>
<dbReference type="InterPro" id="IPR036259">
    <property type="entry name" value="MFS_trans_sf"/>
</dbReference>
<keyword evidence="3 8" id="KW-0812">Transmembrane</keyword>
<dbReference type="SUPFAM" id="SSF103473">
    <property type="entry name" value="MFS general substrate transporter"/>
    <property type="match status" value="1"/>
</dbReference>
<dbReference type="InterPro" id="IPR010019">
    <property type="entry name" value="Integral_membrane_YccS"/>
</dbReference>
<evidence type="ECO:0000256" key="4">
    <source>
        <dbReference type="ARBA" id="ARBA00022989"/>
    </source>
</evidence>
<feature type="transmembrane region" description="Helical" evidence="8">
    <location>
        <begin position="66"/>
        <end position="83"/>
    </location>
</feature>
<feature type="coiled-coil region" evidence="7">
    <location>
        <begin position="355"/>
        <end position="382"/>
    </location>
</feature>
<dbReference type="InterPro" id="IPR010020">
    <property type="entry name" value="Integral_membrane_YCCS_YHJK"/>
</dbReference>
<keyword evidence="5 8" id="KW-0472">Membrane</keyword>
<evidence type="ECO:0000256" key="5">
    <source>
        <dbReference type="ARBA" id="ARBA00023136"/>
    </source>
</evidence>
<dbReference type="InterPro" id="IPR049453">
    <property type="entry name" value="Memb_transporter_dom"/>
</dbReference>
<feature type="transmembrane region" description="Helical" evidence="8">
    <location>
        <begin position="466"/>
        <end position="483"/>
    </location>
</feature>
<gene>
    <name evidence="11" type="ordered locus">MS2019</name>
</gene>
<evidence type="ECO:0000256" key="7">
    <source>
        <dbReference type="SAM" id="Coils"/>
    </source>
</evidence>